<dbReference type="InterPro" id="IPR029061">
    <property type="entry name" value="THDP-binding"/>
</dbReference>
<dbReference type="PANTHER" id="PTHR48084:SF3">
    <property type="entry name" value="SUBUNIT OF PYRUVATE:FLAVODOXIN OXIDOREDUCTASE"/>
    <property type="match status" value="1"/>
</dbReference>
<dbReference type="InterPro" id="IPR009014">
    <property type="entry name" value="Transketo_C/PFOR_II"/>
</dbReference>
<dbReference type="HOGENOM" id="CLU_417282_0_0_0"/>
<accession>M1YYW2</accession>
<gene>
    <name evidence="2" type="ORF">NITGR_290050</name>
</gene>
<evidence type="ECO:0000313" key="2">
    <source>
        <dbReference type="EMBL" id="CCQ90451.1"/>
    </source>
</evidence>
<dbReference type="EC" id="1.2.7.8" evidence="2"/>
<evidence type="ECO:0000256" key="1">
    <source>
        <dbReference type="SAM" id="MobiDB-lite"/>
    </source>
</evidence>
<keyword evidence="3" id="KW-1185">Reference proteome</keyword>
<dbReference type="GO" id="GO:0043805">
    <property type="term" value="F:indolepyruvate ferredoxin oxidoreductase activity"/>
    <property type="evidence" value="ECO:0007669"/>
    <property type="project" value="UniProtKB-EC"/>
</dbReference>
<evidence type="ECO:0000313" key="3">
    <source>
        <dbReference type="Proteomes" id="UP000011704"/>
    </source>
</evidence>
<keyword evidence="2" id="KW-0560">Oxidoreductase</keyword>
<dbReference type="SUPFAM" id="SSF52922">
    <property type="entry name" value="TK C-terminal domain-like"/>
    <property type="match status" value="1"/>
</dbReference>
<dbReference type="EMBL" id="CAQJ01000032">
    <property type="protein sequence ID" value="CCQ90451.1"/>
    <property type="molecule type" value="Genomic_DNA"/>
</dbReference>
<dbReference type="Proteomes" id="UP000011704">
    <property type="component" value="Unassembled WGS sequence"/>
</dbReference>
<organism evidence="2 3">
    <name type="scientific">Nitrospina gracilis (strain 3/211)</name>
    <dbReference type="NCBI Taxonomy" id="1266370"/>
    <lineage>
        <taxon>Bacteria</taxon>
        <taxon>Pseudomonadati</taxon>
        <taxon>Nitrospinota/Tectimicrobiota group</taxon>
        <taxon>Nitrospinota</taxon>
        <taxon>Nitrospinia</taxon>
        <taxon>Nitrospinales</taxon>
        <taxon>Nitrospinaceae</taxon>
        <taxon>Nitrospina</taxon>
    </lineage>
</organism>
<feature type="region of interest" description="Disordered" evidence="1">
    <location>
        <begin position="1"/>
        <end position="29"/>
    </location>
</feature>
<dbReference type="InParanoid" id="M1YYW2"/>
<dbReference type="STRING" id="1266370.NITGR_290050"/>
<dbReference type="AlphaFoldDB" id="M1YYW2"/>
<sequence length="657" mass="73876">MKIRSRSGNKENSFQPLGETDRTRRTRRKQLSLEEERYLTTEGPIHLTGIQALVRLNFDNLRLLQTIYPEKRFAYFISGYEGSPLGGLDINLRKVYSLLKDWHILHVPGGNEEAGANMMWGSQIHRLFGPSKVDGVIGAWYGKGPGVRRIADVQDHMQMAGIDKFCSAYFISGDDHSSKSSTTPHQTDLIHYANHIPTAYPGNVREILEAGKRIMLVSMLSGLAINLKLETYVCDGSQEFLLNPDEDLELAEKFLDFLEKNKDYTRHFSPVLLPPSVLVNESELLYSKLPMVSEISRLFGLDQWYNRELKSDFGIIATGKSYYDLLGALKELNISDNEVEIFKPLITWPADMTSLREFARGKKELIVIEEKRSFYESHIKNALYNDRGRPVIVGKQDENGVTLFPANGNLDSDKIAQILGPRLAEKSVFRDRKLETVLNERRRFAELDLPIQIKRPPAYCSGCQHRTALEIAGHHLREGTVDKTTVHSHDLDGNSVTIEISPKHLMGIGIGCSTMSIIDSLASNRSVVVGPMESEGLLWMGASAFSYRVHADQGCGDGTYFHSARLNINFIRDAIRHLKKHYGIDDTNQTLLYVDNSVVAMTGGQRPVGQDDPETAIVNIQREGIEHIAVVAEAPEEFRHFKNGTASTCTQNLKRFA</sequence>
<dbReference type="SUPFAM" id="SSF52518">
    <property type="entry name" value="Thiamin diphosphate-binding fold (THDP-binding)"/>
    <property type="match status" value="1"/>
</dbReference>
<comment type="caution">
    <text evidence="2">The sequence shown here is derived from an EMBL/GenBank/DDBJ whole genome shotgun (WGS) entry which is preliminary data.</text>
</comment>
<reference evidence="2 3" key="1">
    <citation type="journal article" date="2013" name="Front. Microbiol.">
        <title>The genome of Nitrospina gracilis illuminates the metabolism and evolution of the major marine nitrite oxidizer.</title>
        <authorList>
            <person name="Luecker S."/>
            <person name="Nowka B."/>
            <person name="Rattei T."/>
            <person name="Spieck E."/>
            <person name="and Daims H."/>
        </authorList>
    </citation>
    <scope>NUCLEOTIDE SEQUENCE [LARGE SCALE GENOMIC DNA]</scope>
    <source>
        <strain evidence="2 3">3/211</strain>
    </source>
</reference>
<dbReference type="PANTHER" id="PTHR48084">
    <property type="entry name" value="2-OXOGLUTARATE OXIDOREDUCTASE SUBUNIT KORB-RELATED"/>
    <property type="match status" value="1"/>
</dbReference>
<dbReference type="InterPro" id="IPR051457">
    <property type="entry name" value="2-oxoacid:Fd_oxidoreductase"/>
</dbReference>
<protein>
    <submittedName>
        <fullName evidence="2">Putative Indolepyruvate oxidoreductase subunit IorA</fullName>
        <ecNumber evidence="2">1.2.7.8</ecNumber>
    </submittedName>
</protein>
<dbReference type="Gene3D" id="3.40.50.920">
    <property type="match status" value="1"/>
</dbReference>
<proteinExistence type="predicted"/>
<dbReference type="Gene3D" id="3.40.50.970">
    <property type="match status" value="1"/>
</dbReference>
<keyword evidence="2" id="KW-0670">Pyruvate</keyword>
<name>M1YYW2_NITG3</name>